<evidence type="ECO:0000313" key="4">
    <source>
        <dbReference type="Proteomes" id="UP000830671"/>
    </source>
</evidence>
<dbReference type="GO" id="GO:0016787">
    <property type="term" value="F:hydrolase activity"/>
    <property type="evidence" value="ECO:0007669"/>
    <property type="project" value="UniProtKB-KW"/>
</dbReference>
<keyword evidence="3" id="KW-0378">Hydrolase</keyword>
<proteinExistence type="predicted"/>
<keyword evidence="2" id="KW-0732">Signal</keyword>
<feature type="region of interest" description="Disordered" evidence="1">
    <location>
        <begin position="46"/>
        <end position="71"/>
    </location>
</feature>
<dbReference type="AlphaFoldDB" id="A0A9Q8WED1"/>
<protein>
    <submittedName>
        <fullName evidence="3">Saponin hydrolase</fullName>
    </submittedName>
</protein>
<feature type="signal peptide" evidence="2">
    <location>
        <begin position="1"/>
        <end position="33"/>
    </location>
</feature>
<dbReference type="RefSeq" id="XP_049141167.1">
    <property type="nucleotide sequence ID" value="XM_049284024.1"/>
</dbReference>
<keyword evidence="4" id="KW-1185">Reference proteome</keyword>
<name>A0A9Q8WED1_9PEZI</name>
<feature type="chain" id="PRO_5040245476" evidence="2">
    <location>
        <begin position="34"/>
        <end position="674"/>
    </location>
</feature>
<evidence type="ECO:0000256" key="2">
    <source>
        <dbReference type="SAM" id="SignalP"/>
    </source>
</evidence>
<accession>A0A9Q8WED1</accession>
<reference evidence="3" key="1">
    <citation type="journal article" date="2021" name="Mol. Plant Microbe Interact.">
        <title>Complete Genome Sequence of the Plant-Pathogenic Fungus Colletotrichum lupini.</title>
        <authorList>
            <person name="Baroncelli R."/>
            <person name="Pensec F."/>
            <person name="Da Lio D."/>
            <person name="Boufleur T."/>
            <person name="Vicente I."/>
            <person name="Sarrocco S."/>
            <person name="Picot A."/>
            <person name="Baraldi E."/>
            <person name="Sukno S."/>
            <person name="Thon M."/>
            <person name="Le Floch G."/>
        </authorList>
    </citation>
    <scope>NUCLEOTIDE SEQUENCE</scope>
    <source>
        <strain evidence="3">IMI 504893</strain>
    </source>
</reference>
<dbReference type="SUPFAM" id="SSF82171">
    <property type="entry name" value="DPP6 N-terminal domain-like"/>
    <property type="match status" value="1"/>
</dbReference>
<dbReference type="EMBL" id="CP019475">
    <property type="protein sequence ID" value="UQC79535.1"/>
    <property type="molecule type" value="Genomic_DNA"/>
</dbReference>
<dbReference type="KEGG" id="clup:CLUP02_05015"/>
<dbReference type="InterPro" id="IPR011042">
    <property type="entry name" value="6-blade_b-propeller_TolB-like"/>
</dbReference>
<gene>
    <name evidence="3" type="ORF">CLUP02_05015</name>
</gene>
<dbReference type="GeneID" id="73339034"/>
<sequence>MVPSLTGAAEKFLKMRLTSALTGILCAASVAYAAPADEHEDQARFGRHADSNDFSTQNSKIADREADVPPPPAPEPITITELPLPPVTADEGVGGCTQAINPRGTGCIGRSPALQNGDFLPDDAHVVATVNFTGAPASPDPASIYSGPQLVIVKIDNSTFPNGDAWKCITCGVSADDQAVLVAPLDYPQIFKDGKRLLAGPQIIECSAELVSEACTPDQVHVYPIRWNTAVNGSGIGGTIRELRIHPGNEHLGFNSFTVTSGKVSQFAYIGRLAFTKAPTTGEPLVPRYDLANVNLLFSTNDKQPVEIDLEDSSLLRINYDAITVGELRGFSGTGKEVTYIGYPAESSNIDVFAADLITGKVRRLTAHPEYTDPVDVSPDDQWTVAMDTRGSGRQMFMAGLRGIPPLTDLVSASAASSTRNNQGRRFFQPWLIDGHGDRGSYFGQQLNAEGSGIPGSGAINDPEWNGRADPKWSNDGTRIVYYQALTVFPECGGENPLPCYPSTAPGGRTERMMLAHLTSRQPLTPPSVESLGDTIPWATPYVPGTHAPERPFPTNGNFTLKGKVSGWANVTITPNSGGGLPGTVAVEYHNYSDDGSNVLVGSEKVTSVNPSPTVEEIDWYSDLVQTGPSNGTKKTSSGGFRLTIDILTNIFQANGTLTTTIDGKEWLQPANRT</sequence>
<organism evidence="3 4">
    <name type="scientific">Colletotrichum lupini</name>
    <dbReference type="NCBI Taxonomy" id="145971"/>
    <lineage>
        <taxon>Eukaryota</taxon>
        <taxon>Fungi</taxon>
        <taxon>Dikarya</taxon>
        <taxon>Ascomycota</taxon>
        <taxon>Pezizomycotina</taxon>
        <taxon>Sordariomycetes</taxon>
        <taxon>Hypocreomycetidae</taxon>
        <taxon>Glomerellales</taxon>
        <taxon>Glomerellaceae</taxon>
        <taxon>Colletotrichum</taxon>
        <taxon>Colletotrichum acutatum species complex</taxon>
    </lineage>
</organism>
<evidence type="ECO:0000313" key="3">
    <source>
        <dbReference type="EMBL" id="UQC79535.1"/>
    </source>
</evidence>
<dbReference type="Gene3D" id="2.120.10.30">
    <property type="entry name" value="TolB, C-terminal domain"/>
    <property type="match status" value="1"/>
</dbReference>
<evidence type="ECO:0000256" key="1">
    <source>
        <dbReference type="SAM" id="MobiDB-lite"/>
    </source>
</evidence>
<dbReference type="Proteomes" id="UP000830671">
    <property type="component" value="Chromosome 3"/>
</dbReference>